<keyword evidence="1" id="KW-0802">TPR repeat</keyword>
<dbReference type="SUPFAM" id="SSF81901">
    <property type="entry name" value="HCP-like"/>
    <property type="match status" value="1"/>
</dbReference>
<dbReference type="Pfam" id="PF13414">
    <property type="entry name" value="TPR_11"/>
    <property type="match status" value="1"/>
</dbReference>
<comment type="caution">
    <text evidence="3">The sequence shown here is derived from an EMBL/GenBank/DDBJ whole genome shotgun (WGS) entry which is preliminary data.</text>
</comment>
<evidence type="ECO:0000256" key="2">
    <source>
        <dbReference type="SAM" id="SignalP"/>
    </source>
</evidence>
<name>A0ABN1E016_9PROT</name>
<proteinExistence type="predicted"/>
<keyword evidence="4" id="KW-1185">Reference proteome</keyword>
<evidence type="ECO:0000256" key="1">
    <source>
        <dbReference type="PROSITE-ProRule" id="PRU00339"/>
    </source>
</evidence>
<dbReference type="InterPro" id="IPR019734">
    <property type="entry name" value="TPR_rpt"/>
</dbReference>
<dbReference type="Pfam" id="PF13432">
    <property type="entry name" value="TPR_16"/>
    <property type="match status" value="2"/>
</dbReference>
<feature type="signal peptide" evidence="2">
    <location>
        <begin position="1"/>
        <end position="20"/>
    </location>
</feature>
<dbReference type="SUPFAM" id="SSF48452">
    <property type="entry name" value="TPR-like"/>
    <property type="match status" value="2"/>
</dbReference>
<feature type="repeat" description="TPR" evidence="1">
    <location>
        <begin position="476"/>
        <end position="509"/>
    </location>
</feature>
<reference evidence="3 4" key="1">
    <citation type="journal article" date="2019" name="Int. J. Syst. Evol. Microbiol.">
        <title>The Global Catalogue of Microorganisms (GCM) 10K type strain sequencing project: providing services to taxonomists for standard genome sequencing and annotation.</title>
        <authorList>
            <consortium name="The Broad Institute Genomics Platform"/>
            <consortium name="The Broad Institute Genome Sequencing Center for Infectious Disease"/>
            <person name="Wu L."/>
            <person name="Ma J."/>
        </authorList>
    </citation>
    <scope>NUCLEOTIDE SEQUENCE [LARGE SCALE GENOMIC DNA]</scope>
    <source>
        <strain evidence="3 4">JCM 15089</strain>
    </source>
</reference>
<dbReference type="Pfam" id="PF14559">
    <property type="entry name" value="TPR_19"/>
    <property type="match status" value="1"/>
</dbReference>
<dbReference type="InterPro" id="IPR011990">
    <property type="entry name" value="TPR-like_helical_dom_sf"/>
</dbReference>
<dbReference type="PANTHER" id="PTHR12558">
    <property type="entry name" value="CELL DIVISION CYCLE 16,23,27"/>
    <property type="match status" value="1"/>
</dbReference>
<dbReference type="SMART" id="SM00028">
    <property type="entry name" value="TPR"/>
    <property type="match status" value="8"/>
</dbReference>
<evidence type="ECO:0000313" key="3">
    <source>
        <dbReference type="EMBL" id="GAA0556371.1"/>
    </source>
</evidence>
<dbReference type="Proteomes" id="UP001499951">
    <property type="component" value="Unassembled WGS sequence"/>
</dbReference>
<keyword evidence="2" id="KW-0732">Signal</keyword>
<gene>
    <name evidence="3" type="ORF">GCM10008942_01050</name>
</gene>
<organism evidence="3 4">
    <name type="scientific">Rhizomicrobium electricum</name>
    <dbReference type="NCBI Taxonomy" id="480070"/>
    <lineage>
        <taxon>Bacteria</taxon>
        <taxon>Pseudomonadati</taxon>
        <taxon>Pseudomonadota</taxon>
        <taxon>Alphaproteobacteria</taxon>
        <taxon>Micropepsales</taxon>
        <taxon>Micropepsaceae</taxon>
        <taxon>Rhizomicrobium</taxon>
    </lineage>
</organism>
<sequence>MRILPLIAALSFLAAPVPSAAKTIVSFDSGDHIAASLGDYLAARFAAGNHDYAEAAKLYQQALSRDPENPQLLTYAFFYAASAGEVDDAAKLAERLVVATPDDRAARLTLAIAAMKRHDYKKAREEIAKSAKGPFTSFTVALIDGWAAAGAGDAATARADFKQLHAQKSADGLAYFNEGMLAELLGDKDGATAAYLASIEASGPTPRVIEAYGKFLERNGRAAEAKKLYERAAEENGYTIVTTPGLARIAAGQIPDAFAPRAEDGAAEALFGIASSLNDEANRDISVLYLQLALHLNPKLDLATILLANRCEALGKFEDAIAAYEKVSPSSPFYRMTEVAVAVDYARLDKSKEAIARLEKLSKAYPNDLETWTALGDSYRAAKRYDDAVNAYNRALSSLGEPSKKSWPLLYARAVAEQETGRWEKAEADLQDALKLSPNEPDLLNYLGYSWVDQKKNVKEALTMLEKARALSPQNGYIIDSVGWAYYRLGRFEDAVDALEDAVQLVPGDPTINDHLGDAYWKVGRKLDATFQWSHALAFGPDAGEKAKIEKKLKTAGE</sequence>
<dbReference type="PANTHER" id="PTHR12558:SF13">
    <property type="entry name" value="CELL DIVISION CYCLE PROTEIN 27 HOMOLOG"/>
    <property type="match status" value="1"/>
</dbReference>
<evidence type="ECO:0000313" key="4">
    <source>
        <dbReference type="Proteomes" id="UP001499951"/>
    </source>
</evidence>
<feature type="repeat" description="TPR" evidence="1">
    <location>
        <begin position="369"/>
        <end position="402"/>
    </location>
</feature>
<dbReference type="Gene3D" id="1.25.40.10">
    <property type="entry name" value="Tetratricopeptide repeat domain"/>
    <property type="match status" value="3"/>
</dbReference>
<protein>
    <submittedName>
        <fullName evidence="3">Tetratricopeptide repeat protein</fullName>
    </submittedName>
</protein>
<dbReference type="RefSeq" id="WP_166930373.1">
    <property type="nucleotide sequence ID" value="NZ_BAAADD010000001.1"/>
</dbReference>
<feature type="chain" id="PRO_5047047514" evidence="2">
    <location>
        <begin position="21"/>
        <end position="558"/>
    </location>
</feature>
<dbReference type="PROSITE" id="PS50005">
    <property type="entry name" value="TPR"/>
    <property type="match status" value="2"/>
</dbReference>
<accession>A0ABN1E016</accession>
<dbReference type="EMBL" id="BAAADD010000001">
    <property type="protein sequence ID" value="GAA0556371.1"/>
    <property type="molecule type" value="Genomic_DNA"/>
</dbReference>